<dbReference type="EMBL" id="BJUB01000017">
    <property type="protein sequence ID" value="GEK23511.1"/>
    <property type="molecule type" value="Genomic_DNA"/>
</dbReference>
<keyword evidence="1" id="KW-0812">Transmembrane</keyword>
<dbReference type="GO" id="GO:0004175">
    <property type="term" value="F:endopeptidase activity"/>
    <property type="evidence" value="ECO:0007669"/>
    <property type="project" value="UniProtKB-ARBA"/>
</dbReference>
<dbReference type="Proteomes" id="UP000321118">
    <property type="component" value="Unassembled WGS sequence"/>
</dbReference>
<organism evidence="3 4">
    <name type="scientific">Cellulomonas xylanilytica</name>
    <dbReference type="NCBI Taxonomy" id="233583"/>
    <lineage>
        <taxon>Bacteria</taxon>
        <taxon>Bacillati</taxon>
        <taxon>Actinomycetota</taxon>
        <taxon>Actinomycetes</taxon>
        <taxon>Micrococcales</taxon>
        <taxon>Cellulomonadaceae</taxon>
        <taxon>Cellulomonas</taxon>
    </lineage>
</organism>
<gene>
    <name evidence="3" type="ORF">CXY01_40310</name>
</gene>
<sequence length="281" mass="30212">MSTTPSSTSAWATFWNRGGWWRAVLVAIAYVVLYVLGGRLVGVLFGDQVDADNLFATPQSVFFGLFVPLAIGAVVLTAFVASLHWFPALFARQPVAGRWWMWLAPVAVVVAIVLRLLGIDYASYAAGAVAVTFLSGLLVGFVEELLTRGIVVKMLRDAGRSEWVVMVLSSLIFGLLHATNLLSGQEVVTVAVTVVFAFGFGICMYLTLRATGNLIWPMLIHGLYDPTLFLSTGGIDVAHSGPQSELLTLAGPSNLVFMLVAVVGLIFVRGRVQRTHEGAVV</sequence>
<dbReference type="Pfam" id="PF02517">
    <property type="entry name" value="Rce1-like"/>
    <property type="match status" value="1"/>
</dbReference>
<dbReference type="PANTHER" id="PTHR36435:SF1">
    <property type="entry name" value="CAAX AMINO TERMINAL PROTEASE FAMILY PROTEIN"/>
    <property type="match status" value="1"/>
</dbReference>
<feature type="domain" description="CAAX prenyl protease 2/Lysostaphin resistance protein A-like" evidence="2">
    <location>
        <begin position="128"/>
        <end position="225"/>
    </location>
</feature>
<feature type="transmembrane region" description="Helical" evidence="1">
    <location>
        <begin position="99"/>
        <end position="118"/>
    </location>
</feature>
<dbReference type="InterPro" id="IPR052710">
    <property type="entry name" value="CAAX_protease"/>
</dbReference>
<feature type="transmembrane region" description="Helical" evidence="1">
    <location>
        <begin position="20"/>
        <end position="41"/>
    </location>
</feature>
<comment type="caution">
    <text evidence="3">The sequence shown here is derived from an EMBL/GenBank/DDBJ whole genome shotgun (WGS) entry which is preliminary data.</text>
</comment>
<dbReference type="InterPro" id="IPR003675">
    <property type="entry name" value="Rce1/LyrA-like_dom"/>
</dbReference>
<accession>A0A510VBX1</accession>
<reference evidence="3 4" key="1">
    <citation type="submission" date="2019-07" db="EMBL/GenBank/DDBJ databases">
        <title>Whole genome shotgun sequence of Cellulomonas xylanilytica NBRC 101102.</title>
        <authorList>
            <person name="Hosoyama A."/>
            <person name="Uohara A."/>
            <person name="Ohji S."/>
            <person name="Ichikawa N."/>
        </authorList>
    </citation>
    <scope>NUCLEOTIDE SEQUENCE [LARGE SCALE GENOMIC DNA]</scope>
    <source>
        <strain evidence="3 4">NBRC 101102</strain>
    </source>
</reference>
<dbReference type="PANTHER" id="PTHR36435">
    <property type="entry name" value="SLR1288 PROTEIN"/>
    <property type="match status" value="1"/>
</dbReference>
<dbReference type="RefSeq" id="WP_246125517.1">
    <property type="nucleotide sequence ID" value="NZ_BJUB01000017.1"/>
</dbReference>
<keyword evidence="1" id="KW-0472">Membrane</keyword>
<name>A0A510VBX1_9CELL</name>
<feature type="transmembrane region" description="Helical" evidence="1">
    <location>
        <begin position="188"/>
        <end position="208"/>
    </location>
</feature>
<proteinExistence type="predicted"/>
<keyword evidence="1" id="KW-1133">Transmembrane helix</keyword>
<evidence type="ECO:0000256" key="1">
    <source>
        <dbReference type="SAM" id="Phobius"/>
    </source>
</evidence>
<evidence type="ECO:0000313" key="3">
    <source>
        <dbReference type="EMBL" id="GEK23511.1"/>
    </source>
</evidence>
<protein>
    <recommendedName>
        <fullName evidence="2">CAAX prenyl protease 2/Lysostaphin resistance protein A-like domain-containing protein</fullName>
    </recommendedName>
</protein>
<dbReference type="AlphaFoldDB" id="A0A510VBX1"/>
<keyword evidence="4" id="KW-1185">Reference proteome</keyword>
<feature type="transmembrane region" description="Helical" evidence="1">
    <location>
        <begin position="61"/>
        <end position="87"/>
    </location>
</feature>
<feature type="transmembrane region" description="Helical" evidence="1">
    <location>
        <begin position="163"/>
        <end position="182"/>
    </location>
</feature>
<feature type="transmembrane region" description="Helical" evidence="1">
    <location>
        <begin position="124"/>
        <end position="142"/>
    </location>
</feature>
<feature type="transmembrane region" description="Helical" evidence="1">
    <location>
        <begin position="247"/>
        <end position="268"/>
    </location>
</feature>
<dbReference type="GO" id="GO:0080120">
    <property type="term" value="P:CAAX-box protein maturation"/>
    <property type="evidence" value="ECO:0007669"/>
    <property type="project" value="UniProtKB-ARBA"/>
</dbReference>
<evidence type="ECO:0000259" key="2">
    <source>
        <dbReference type="Pfam" id="PF02517"/>
    </source>
</evidence>
<evidence type="ECO:0000313" key="4">
    <source>
        <dbReference type="Proteomes" id="UP000321118"/>
    </source>
</evidence>